<dbReference type="Pfam" id="PF06563">
    <property type="entry name" value="DUF1125"/>
    <property type="match status" value="1"/>
</dbReference>
<evidence type="ECO:0000313" key="1">
    <source>
        <dbReference type="EMBL" id="PAK88969.1"/>
    </source>
</evidence>
<gene>
    <name evidence="1" type="ORF">B8W88_06890</name>
</gene>
<dbReference type="Proteomes" id="UP000215635">
    <property type="component" value="Unassembled WGS sequence"/>
</dbReference>
<accession>A0AAQ0U0D2</accession>
<comment type="caution">
    <text evidence="1">The sequence shown here is derived from an EMBL/GenBank/DDBJ whole genome shotgun (WGS) entry which is preliminary data.</text>
</comment>
<reference evidence="1 2" key="1">
    <citation type="submission" date="2017-04" db="EMBL/GenBank/DDBJ databases">
        <title>Kefir bacterial isolates.</title>
        <authorList>
            <person name="Kim Y."/>
            <person name="Blasche S."/>
            <person name="Patil K.R."/>
        </authorList>
    </citation>
    <scope>NUCLEOTIDE SEQUENCE [LARGE SCALE GENOMIC DNA]</scope>
    <source>
        <strain evidence="1 2">OG2</strain>
    </source>
</reference>
<dbReference type="InterPro" id="IPR009503">
    <property type="entry name" value="DUF1125"/>
</dbReference>
<dbReference type="EMBL" id="NCWV01000007">
    <property type="protein sequence ID" value="PAK88969.1"/>
    <property type="molecule type" value="Genomic_DNA"/>
</dbReference>
<evidence type="ECO:0008006" key="3">
    <source>
        <dbReference type="Google" id="ProtNLM"/>
    </source>
</evidence>
<proteinExistence type="predicted"/>
<sequence>MTVESLLKTIADHTSVILKDTIGNTLIQFNYGEDVEVFSPAFLYRKVKILEIDNTRELIAVLEDTKND</sequence>
<dbReference type="AlphaFoldDB" id="A0AAQ0U0D2"/>
<protein>
    <recommendedName>
        <fullName evidence="3">DUF1125 domain-containing protein</fullName>
    </recommendedName>
</protein>
<name>A0AAQ0U0D2_9LACT</name>
<dbReference type="RefSeq" id="WP_023163990.1">
    <property type="nucleotide sequence ID" value="NZ_CP084189.1"/>
</dbReference>
<organism evidence="1 2">
    <name type="scientific">Lactococcus lactis</name>
    <dbReference type="NCBI Taxonomy" id="1358"/>
    <lineage>
        <taxon>Bacteria</taxon>
        <taxon>Bacillati</taxon>
        <taxon>Bacillota</taxon>
        <taxon>Bacilli</taxon>
        <taxon>Lactobacillales</taxon>
        <taxon>Streptococcaceae</taxon>
        <taxon>Lactococcus</taxon>
    </lineage>
</organism>
<evidence type="ECO:0000313" key="2">
    <source>
        <dbReference type="Proteomes" id="UP000215635"/>
    </source>
</evidence>